<sequence>MAGIPSPDAAGDSTSLELWLALIDTPIGTPKTHKCPPRRSPLGQVKSKILTMCDAGSHVLHGFVYKAIHAQSVTTAPQDEDSAHRLPVSHADFTPTNQQRERQLLNDKNKTDPGNLGKSLAPVYQSVNP</sequence>
<comment type="caution">
    <text evidence="2">The sequence shown here is derived from an EMBL/GenBank/DDBJ whole genome shotgun (WGS) entry which is preliminary data.</text>
</comment>
<dbReference type="InParanoid" id="A0A419PNA8"/>
<dbReference type="Proteomes" id="UP000286415">
    <property type="component" value="Unassembled WGS sequence"/>
</dbReference>
<dbReference type="AlphaFoldDB" id="A0A419PNA8"/>
<evidence type="ECO:0000313" key="3">
    <source>
        <dbReference type="Proteomes" id="UP000286415"/>
    </source>
</evidence>
<gene>
    <name evidence="2" type="ORF">CSKR_114139</name>
</gene>
<protein>
    <submittedName>
        <fullName evidence="2">Uncharacterized protein</fullName>
    </submittedName>
</protein>
<reference evidence="2 3" key="2">
    <citation type="journal article" date="2021" name="Genomics">
        <title>High-quality reference genome for Clonorchis sinensis.</title>
        <authorList>
            <person name="Young N.D."/>
            <person name="Stroehlein A.J."/>
            <person name="Kinkar L."/>
            <person name="Wang T."/>
            <person name="Sohn W.M."/>
            <person name="Chang B.C.H."/>
            <person name="Kaur P."/>
            <person name="Weisz D."/>
            <person name="Dudchenko O."/>
            <person name="Aiden E.L."/>
            <person name="Korhonen P.K."/>
            <person name="Gasser R.B."/>
        </authorList>
    </citation>
    <scope>NUCLEOTIDE SEQUENCE [LARGE SCALE GENOMIC DNA]</scope>
    <source>
        <strain evidence="2">Cs-k2</strain>
    </source>
</reference>
<organism evidence="2 3">
    <name type="scientific">Clonorchis sinensis</name>
    <name type="common">Chinese liver fluke</name>
    <dbReference type="NCBI Taxonomy" id="79923"/>
    <lineage>
        <taxon>Eukaryota</taxon>
        <taxon>Metazoa</taxon>
        <taxon>Spiralia</taxon>
        <taxon>Lophotrochozoa</taxon>
        <taxon>Platyhelminthes</taxon>
        <taxon>Trematoda</taxon>
        <taxon>Digenea</taxon>
        <taxon>Opisthorchiida</taxon>
        <taxon>Opisthorchiata</taxon>
        <taxon>Opisthorchiidae</taxon>
        <taxon>Clonorchis</taxon>
    </lineage>
</organism>
<evidence type="ECO:0000313" key="2">
    <source>
        <dbReference type="EMBL" id="KAG5448078.1"/>
    </source>
</evidence>
<accession>A0A419PNA8</accession>
<reference evidence="2 3" key="1">
    <citation type="journal article" date="2018" name="Biotechnol. Adv.">
        <title>Improved genomic resources and new bioinformatic workflow for the carcinogenic parasite Clonorchis sinensis: Biotechnological implications.</title>
        <authorList>
            <person name="Wang D."/>
            <person name="Korhonen P.K."/>
            <person name="Gasser R.B."/>
            <person name="Young N.D."/>
        </authorList>
    </citation>
    <scope>NUCLEOTIDE SEQUENCE [LARGE SCALE GENOMIC DNA]</scope>
    <source>
        <strain evidence="2">Cs-k2</strain>
    </source>
</reference>
<evidence type="ECO:0000256" key="1">
    <source>
        <dbReference type="SAM" id="MobiDB-lite"/>
    </source>
</evidence>
<name>A0A419PNA8_CLOSI</name>
<feature type="region of interest" description="Disordered" evidence="1">
    <location>
        <begin position="73"/>
        <end position="129"/>
    </location>
</feature>
<proteinExistence type="predicted"/>
<feature type="compositionally biased region" description="Basic and acidic residues" evidence="1">
    <location>
        <begin position="99"/>
        <end position="111"/>
    </location>
</feature>
<keyword evidence="3" id="KW-1185">Reference proteome</keyword>
<dbReference type="EMBL" id="NIRI02000042">
    <property type="protein sequence ID" value="KAG5448078.1"/>
    <property type="molecule type" value="Genomic_DNA"/>
</dbReference>